<dbReference type="RefSeq" id="WP_203748507.1">
    <property type="nucleotide sequence ID" value="NZ_BONF01000024.1"/>
</dbReference>
<organism evidence="3 4">
    <name type="scientific">Catellatospora bangladeshensis</name>
    <dbReference type="NCBI Taxonomy" id="310355"/>
    <lineage>
        <taxon>Bacteria</taxon>
        <taxon>Bacillati</taxon>
        <taxon>Actinomycetota</taxon>
        <taxon>Actinomycetes</taxon>
        <taxon>Micromonosporales</taxon>
        <taxon>Micromonosporaceae</taxon>
        <taxon>Catellatospora</taxon>
    </lineage>
</organism>
<comment type="caution">
    <text evidence="3">The sequence shown here is derived from an EMBL/GenBank/DDBJ whole genome shotgun (WGS) entry which is preliminary data.</text>
</comment>
<feature type="chain" id="PRO_5035205899" description="SCP domain-containing protein" evidence="1">
    <location>
        <begin position="23"/>
        <end position="154"/>
    </location>
</feature>
<dbReference type="InterPro" id="IPR035940">
    <property type="entry name" value="CAP_sf"/>
</dbReference>
<dbReference type="EMBL" id="BONF01000024">
    <property type="protein sequence ID" value="GIF82759.1"/>
    <property type="molecule type" value="Genomic_DNA"/>
</dbReference>
<evidence type="ECO:0000313" key="3">
    <source>
        <dbReference type="EMBL" id="GIF82759.1"/>
    </source>
</evidence>
<dbReference type="AlphaFoldDB" id="A0A8J3JS16"/>
<evidence type="ECO:0000256" key="1">
    <source>
        <dbReference type="SAM" id="SignalP"/>
    </source>
</evidence>
<protein>
    <recommendedName>
        <fullName evidence="2">SCP domain-containing protein</fullName>
    </recommendedName>
</protein>
<dbReference type="Gene3D" id="3.40.33.10">
    <property type="entry name" value="CAP"/>
    <property type="match status" value="1"/>
</dbReference>
<dbReference type="Pfam" id="PF00188">
    <property type="entry name" value="CAP"/>
    <property type="match status" value="1"/>
</dbReference>
<feature type="domain" description="SCP" evidence="2">
    <location>
        <begin position="35"/>
        <end position="149"/>
    </location>
</feature>
<dbReference type="PANTHER" id="PTHR31157">
    <property type="entry name" value="SCP DOMAIN-CONTAINING PROTEIN"/>
    <property type="match status" value="1"/>
</dbReference>
<dbReference type="Proteomes" id="UP000601223">
    <property type="component" value="Unassembled WGS sequence"/>
</dbReference>
<evidence type="ECO:0000313" key="4">
    <source>
        <dbReference type="Proteomes" id="UP000601223"/>
    </source>
</evidence>
<accession>A0A8J3JS16</accession>
<gene>
    <name evidence="3" type="ORF">Cba03nite_41080</name>
</gene>
<reference evidence="3 4" key="1">
    <citation type="submission" date="2021-01" db="EMBL/GenBank/DDBJ databases">
        <title>Whole genome shotgun sequence of Catellatospora bangladeshensis NBRC 107357.</title>
        <authorList>
            <person name="Komaki H."/>
            <person name="Tamura T."/>
        </authorList>
    </citation>
    <scope>NUCLEOTIDE SEQUENCE [LARGE SCALE GENOMIC DNA]</scope>
    <source>
        <strain evidence="3 4">NBRC 107357</strain>
    </source>
</reference>
<keyword evidence="1" id="KW-0732">Signal</keyword>
<evidence type="ECO:0000259" key="2">
    <source>
        <dbReference type="Pfam" id="PF00188"/>
    </source>
</evidence>
<dbReference type="PANTHER" id="PTHR31157:SF1">
    <property type="entry name" value="SCP DOMAIN-CONTAINING PROTEIN"/>
    <property type="match status" value="1"/>
</dbReference>
<keyword evidence="4" id="KW-1185">Reference proteome</keyword>
<name>A0A8J3JS16_9ACTN</name>
<feature type="signal peptide" evidence="1">
    <location>
        <begin position="1"/>
        <end position="22"/>
    </location>
</feature>
<dbReference type="SUPFAM" id="SSF55797">
    <property type="entry name" value="PR-1-like"/>
    <property type="match status" value="1"/>
</dbReference>
<dbReference type="CDD" id="cd05379">
    <property type="entry name" value="CAP_bacterial"/>
    <property type="match status" value="1"/>
</dbReference>
<sequence>MVRKLLAAGFVLCLAACAGGQAEPPEPGDGEALVTLINERRAELSCPPVAADPRLADAAARHARDMLSDGVREHTGSDGSTAGQRIADSGFTAARTGEILFWAQGTGDARQAVAGWMDSPGHRAIISDCRYTHIGAVAMTAGSEYVAVADFATP</sequence>
<proteinExistence type="predicted"/>
<dbReference type="InterPro" id="IPR014044">
    <property type="entry name" value="CAP_dom"/>
</dbReference>